<sequence>AESSTSKARINASPPQTGFVKPKPRSPTRPVKLPASLTAHTASSGSKTTVPSPPHRSKSRTNARSPATVGLSRSPSRVSTTSTSTKTSTLGRKPSTLNKPSGRPSLGPPPAVTLKKQPSRQSLPKSTPALADDSFLSRMMRPTASSASKFADPSATTTQPKRVASVKR</sequence>
<organism evidence="2 3">
    <name type="scientific">Calycina marina</name>
    <dbReference type="NCBI Taxonomy" id="1763456"/>
    <lineage>
        <taxon>Eukaryota</taxon>
        <taxon>Fungi</taxon>
        <taxon>Dikarya</taxon>
        <taxon>Ascomycota</taxon>
        <taxon>Pezizomycotina</taxon>
        <taxon>Leotiomycetes</taxon>
        <taxon>Helotiales</taxon>
        <taxon>Pezizellaceae</taxon>
        <taxon>Calycina</taxon>
    </lineage>
</organism>
<comment type="caution">
    <text evidence="2">The sequence shown here is derived from an EMBL/GenBank/DDBJ whole genome shotgun (WGS) entry which is preliminary data.</text>
</comment>
<protein>
    <submittedName>
        <fullName evidence="2">Uncharacterized protein</fullName>
    </submittedName>
</protein>
<feature type="compositionally biased region" description="Polar residues" evidence="1">
    <location>
        <begin position="38"/>
        <end position="50"/>
    </location>
</feature>
<accession>A0A9P7Z1Q7</accession>
<keyword evidence="3" id="KW-1185">Reference proteome</keyword>
<feature type="compositionally biased region" description="Low complexity" evidence="1">
    <location>
        <begin position="72"/>
        <end position="89"/>
    </location>
</feature>
<feature type="compositionally biased region" description="Polar residues" evidence="1">
    <location>
        <begin position="143"/>
        <end position="160"/>
    </location>
</feature>
<reference evidence="2" key="1">
    <citation type="journal article" date="2021" name="IMA Fungus">
        <title>Genomic characterization of three marine fungi, including Emericellopsis atlantica sp. nov. with signatures of a generalist lifestyle and marine biomass degradation.</title>
        <authorList>
            <person name="Hagestad O.C."/>
            <person name="Hou L."/>
            <person name="Andersen J.H."/>
            <person name="Hansen E.H."/>
            <person name="Altermark B."/>
            <person name="Li C."/>
            <person name="Kuhnert E."/>
            <person name="Cox R.J."/>
            <person name="Crous P.W."/>
            <person name="Spatafora J.W."/>
            <person name="Lail K."/>
            <person name="Amirebrahimi M."/>
            <person name="Lipzen A."/>
            <person name="Pangilinan J."/>
            <person name="Andreopoulos W."/>
            <person name="Hayes R.D."/>
            <person name="Ng V."/>
            <person name="Grigoriev I.V."/>
            <person name="Jackson S.A."/>
            <person name="Sutton T.D.S."/>
            <person name="Dobson A.D.W."/>
            <person name="Rama T."/>
        </authorList>
    </citation>
    <scope>NUCLEOTIDE SEQUENCE</scope>
    <source>
        <strain evidence="2">TRa3180A</strain>
    </source>
</reference>
<evidence type="ECO:0000256" key="1">
    <source>
        <dbReference type="SAM" id="MobiDB-lite"/>
    </source>
</evidence>
<feature type="non-terminal residue" evidence="2">
    <location>
        <position position="168"/>
    </location>
</feature>
<feature type="region of interest" description="Disordered" evidence="1">
    <location>
        <begin position="1"/>
        <end position="168"/>
    </location>
</feature>
<dbReference type="AlphaFoldDB" id="A0A9P7Z1Q7"/>
<evidence type="ECO:0000313" key="3">
    <source>
        <dbReference type="Proteomes" id="UP000887226"/>
    </source>
</evidence>
<name>A0A9P7Z1Q7_9HELO</name>
<feature type="non-terminal residue" evidence="2">
    <location>
        <position position="1"/>
    </location>
</feature>
<gene>
    <name evidence="2" type="ORF">BJ878DRAFT_394586</name>
</gene>
<dbReference type="OrthoDB" id="3600083at2759"/>
<dbReference type="EMBL" id="MU253953">
    <property type="protein sequence ID" value="KAG9243757.1"/>
    <property type="molecule type" value="Genomic_DNA"/>
</dbReference>
<feature type="compositionally biased region" description="Polar residues" evidence="1">
    <location>
        <begin position="1"/>
        <end position="16"/>
    </location>
</feature>
<proteinExistence type="predicted"/>
<dbReference type="Proteomes" id="UP000887226">
    <property type="component" value="Unassembled WGS sequence"/>
</dbReference>
<evidence type="ECO:0000313" key="2">
    <source>
        <dbReference type="EMBL" id="KAG9243757.1"/>
    </source>
</evidence>